<feature type="transmembrane region" description="Helical" evidence="6">
    <location>
        <begin position="147"/>
        <end position="166"/>
    </location>
</feature>
<evidence type="ECO:0000313" key="9">
    <source>
        <dbReference type="Proteomes" id="UP000190890"/>
    </source>
</evidence>
<feature type="transmembrane region" description="Helical" evidence="6">
    <location>
        <begin position="178"/>
        <end position="196"/>
    </location>
</feature>
<keyword evidence="3 6" id="KW-0812">Transmembrane</keyword>
<proteinExistence type="predicted"/>
<feature type="transmembrane region" description="Helical" evidence="6">
    <location>
        <begin position="54"/>
        <end position="76"/>
    </location>
</feature>
<feature type="transmembrane region" description="Helical" evidence="6">
    <location>
        <begin position="12"/>
        <end position="42"/>
    </location>
</feature>
<organism evidence="8 9">
    <name type="scientific">Clostridium puniceum</name>
    <dbReference type="NCBI Taxonomy" id="29367"/>
    <lineage>
        <taxon>Bacteria</taxon>
        <taxon>Bacillati</taxon>
        <taxon>Bacillota</taxon>
        <taxon>Clostridia</taxon>
        <taxon>Eubacteriales</taxon>
        <taxon>Clostridiaceae</taxon>
        <taxon>Clostridium</taxon>
    </lineage>
</organism>
<dbReference type="OrthoDB" id="7584869at2"/>
<dbReference type="PROSITE" id="PS50850">
    <property type="entry name" value="MFS"/>
    <property type="match status" value="1"/>
</dbReference>
<name>A0A1S8T8J4_9CLOT</name>
<dbReference type="Proteomes" id="UP000190890">
    <property type="component" value="Unassembled WGS sequence"/>
</dbReference>
<dbReference type="AlphaFoldDB" id="A0A1S8T8J4"/>
<dbReference type="InterPro" id="IPR036259">
    <property type="entry name" value="MFS_trans_sf"/>
</dbReference>
<comment type="subcellular location">
    <subcellularLocation>
        <location evidence="1">Cell membrane</location>
        <topology evidence="1">Multi-pass membrane protein</topology>
    </subcellularLocation>
</comment>
<dbReference type="InterPro" id="IPR011701">
    <property type="entry name" value="MFS"/>
</dbReference>
<feature type="transmembrane region" description="Helical" evidence="6">
    <location>
        <begin position="88"/>
        <end position="108"/>
    </location>
</feature>
<evidence type="ECO:0000256" key="3">
    <source>
        <dbReference type="ARBA" id="ARBA00022692"/>
    </source>
</evidence>
<dbReference type="Gene3D" id="1.20.1250.20">
    <property type="entry name" value="MFS general substrate transporter like domains"/>
    <property type="match status" value="2"/>
</dbReference>
<evidence type="ECO:0000256" key="4">
    <source>
        <dbReference type="ARBA" id="ARBA00022989"/>
    </source>
</evidence>
<keyword evidence="2" id="KW-0813">Transport</keyword>
<dbReference type="GO" id="GO:0005886">
    <property type="term" value="C:plasma membrane"/>
    <property type="evidence" value="ECO:0007669"/>
    <property type="project" value="UniProtKB-SubCell"/>
</dbReference>
<evidence type="ECO:0000256" key="2">
    <source>
        <dbReference type="ARBA" id="ARBA00022448"/>
    </source>
</evidence>
<dbReference type="PANTHER" id="PTHR23528:SF1">
    <property type="entry name" value="MAJOR FACILITATOR SUPERFAMILY (MFS) PROFILE DOMAIN-CONTAINING PROTEIN"/>
    <property type="match status" value="1"/>
</dbReference>
<keyword evidence="5 6" id="KW-0472">Membrane</keyword>
<sequence>MENQGFQKTPFARLLIGAVLGLGTSIAPLVLLGFGLATFNIIRIVGVENATAVYGMVGGITGIFLVISSPLGGAIADKTKFKMGRRRFWMVAGSIGGALSMLTFTYATSIPVLIIGYCLANFFYGMVTLSCYAVVPEQVDPEKFGRVSGLFGAAASVCVMIGQALLGVYADVPVQQKLLAIILIQVIGGILAALLIKDTQFTGNVEKKKGFSEGFKNFYPSVKKYPEYTWALLTKLFINITNAGLNMLTLFYIMRFHLGEGDIMRVMAYQSPAIMLMVISGLFGGFISDKIKKQKPFVMLAALITGICMIAFAFSGSVNFVIIGNFFFNFGFGMYTAVDNALVNRILPSKENTGKDIAIMNVTVQLSSAVVQFLAPILIALGTKLLGDDGYTFFFIVLAGFSILSALAVIPIPEVRQSKNEKLAEKTEIETV</sequence>
<feature type="transmembrane region" description="Helical" evidence="6">
    <location>
        <begin position="266"/>
        <end position="285"/>
    </location>
</feature>
<comment type="caution">
    <text evidence="8">The sequence shown here is derived from an EMBL/GenBank/DDBJ whole genome shotgun (WGS) entry which is preliminary data.</text>
</comment>
<dbReference type="SUPFAM" id="SSF103473">
    <property type="entry name" value="MFS general substrate transporter"/>
    <property type="match status" value="1"/>
</dbReference>
<feature type="transmembrane region" description="Helical" evidence="6">
    <location>
        <begin position="232"/>
        <end position="254"/>
    </location>
</feature>
<evidence type="ECO:0000256" key="5">
    <source>
        <dbReference type="ARBA" id="ARBA00023136"/>
    </source>
</evidence>
<evidence type="ECO:0000256" key="6">
    <source>
        <dbReference type="SAM" id="Phobius"/>
    </source>
</evidence>
<evidence type="ECO:0000259" key="7">
    <source>
        <dbReference type="PROSITE" id="PS50850"/>
    </source>
</evidence>
<keyword evidence="9" id="KW-1185">Reference proteome</keyword>
<feature type="transmembrane region" description="Helical" evidence="6">
    <location>
        <begin position="320"/>
        <end position="338"/>
    </location>
</feature>
<accession>A0A1S8T8J4</accession>
<dbReference type="InterPro" id="IPR020846">
    <property type="entry name" value="MFS_dom"/>
</dbReference>
<keyword evidence="4 6" id="KW-1133">Transmembrane helix</keyword>
<dbReference type="EMBL" id="LZZM01000204">
    <property type="protein sequence ID" value="OOM74073.1"/>
    <property type="molecule type" value="Genomic_DNA"/>
</dbReference>
<dbReference type="CDD" id="cd06174">
    <property type="entry name" value="MFS"/>
    <property type="match status" value="1"/>
</dbReference>
<feature type="transmembrane region" description="Helical" evidence="6">
    <location>
        <begin position="114"/>
        <end position="135"/>
    </location>
</feature>
<dbReference type="PANTHER" id="PTHR23528">
    <property type="match status" value="1"/>
</dbReference>
<dbReference type="GO" id="GO:0022857">
    <property type="term" value="F:transmembrane transporter activity"/>
    <property type="evidence" value="ECO:0007669"/>
    <property type="project" value="InterPro"/>
</dbReference>
<evidence type="ECO:0000313" key="8">
    <source>
        <dbReference type="EMBL" id="OOM74073.1"/>
    </source>
</evidence>
<protein>
    <submittedName>
        <fullName evidence="8">Enterobactin exporter EntS</fullName>
    </submittedName>
</protein>
<evidence type="ECO:0000256" key="1">
    <source>
        <dbReference type="ARBA" id="ARBA00004651"/>
    </source>
</evidence>
<dbReference type="Pfam" id="PF07690">
    <property type="entry name" value="MFS_1"/>
    <property type="match status" value="1"/>
</dbReference>
<reference evidence="8 9" key="1">
    <citation type="submission" date="2016-05" db="EMBL/GenBank/DDBJ databases">
        <title>Microbial solvent formation.</title>
        <authorList>
            <person name="Poehlein A."/>
            <person name="Montoya Solano J.D."/>
            <person name="Flitsch S."/>
            <person name="Krabben P."/>
            <person name="Duerre P."/>
            <person name="Daniel R."/>
        </authorList>
    </citation>
    <scope>NUCLEOTIDE SEQUENCE [LARGE SCALE GENOMIC DNA]</scope>
    <source>
        <strain evidence="8 9">DSM 2619</strain>
    </source>
</reference>
<feature type="transmembrane region" description="Helical" evidence="6">
    <location>
        <begin position="297"/>
        <end position="314"/>
    </location>
</feature>
<dbReference type="STRING" id="29367.CLPUN_41340"/>
<feature type="transmembrane region" description="Helical" evidence="6">
    <location>
        <begin position="391"/>
        <end position="412"/>
    </location>
</feature>
<feature type="domain" description="Major facilitator superfamily (MFS) profile" evidence="7">
    <location>
        <begin position="9"/>
        <end position="417"/>
    </location>
</feature>
<gene>
    <name evidence="8" type="ORF">CLPUN_41340</name>
</gene>
<feature type="transmembrane region" description="Helical" evidence="6">
    <location>
        <begin position="358"/>
        <end position="379"/>
    </location>
</feature>
<dbReference type="RefSeq" id="WP_077849094.1">
    <property type="nucleotide sequence ID" value="NZ_LZZM01000204.1"/>
</dbReference>